<dbReference type="InterPro" id="IPR017996">
    <property type="entry name" value="MRJP/yellow-related"/>
</dbReference>
<keyword evidence="4" id="KW-1133">Transmembrane helix</keyword>
<proteinExistence type="inferred from homology"/>
<comment type="similarity">
    <text evidence="2">Belongs to the major royal jelly protein family.</text>
</comment>
<dbReference type="PANTHER" id="PTHR10009:SF18">
    <property type="entry name" value="PROTEIN YELLOW-LIKE PROTEIN"/>
    <property type="match status" value="1"/>
</dbReference>
<sequence>MTGISSVVIVFLAVLKGSHLANIGDGEIVYEFQYADFTWSNKSMKEAYIANKTYIVENCLIAGIKIYKENVYVTVPRWRNGVPATLNRVVKNGTGNGSQGAILEPYPSWEMNKLGDCRFLQYAQSMEIDPNTGWMWIIDAGRINLLPIDGSTPQNHCPAKLVIFDIDNNIVVRSYEFPNEIVNRSSNFLNDIVLDYVDGQVRFAYMTDTLDAKIVVYNYITNSSYIIQHPSMLGGKNFSVAGINVNGIAISYDFTTLFFCPLSSLNLYKVPTSTLRTSGDFNSTVVNMGQRRAQTGGMVAGQRNLYYGALLQHGVDKLPVESPSAADSSNVITRNDSLTWVDTLAFDGEYLWFVENNFNVFKQGNMTFNSSEPNMRIWKVYVGENGYLFGAKSRTLVNSSVKTGTFTAITYCIGTVLLILLFDRQCI</sequence>
<dbReference type="Pfam" id="PF03022">
    <property type="entry name" value="MRJP"/>
    <property type="match status" value="1"/>
</dbReference>
<comment type="caution">
    <text evidence="6">The sequence shown here is derived from an EMBL/GenBank/DDBJ whole genome shotgun (WGS) entry which is preliminary data.</text>
</comment>
<dbReference type="EMBL" id="JBJQND010000008">
    <property type="protein sequence ID" value="KAL3868615.1"/>
    <property type="molecule type" value="Genomic_DNA"/>
</dbReference>
<evidence type="ECO:0000313" key="7">
    <source>
        <dbReference type="Proteomes" id="UP001634394"/>
    </source>
</evidence>
<keyword evidence="3" id="KW-0964">Secreted</keyword>
<dbReference type="InterPro" id="IPR011042">
    <property type="entry name" value="6-blade_b-propeller_TolB-like"/>
</dbReference>
<dbReference type="GO" id="GO:0005576">
    <property type="term" value="C:extracellular region"/>
    <property type="evidence" value="ECO:0007669"/>
    <property type="project" value="UniProtKB-SubCell"/>
</dbReference>
<organism evidence="6 7">
    <name type="scientific">Sinanodonta woodiana</name>
    <name type="common">Chinese pond mussel</name>
    <name type="synonym">Anodonta woodiana</name>
    <dbReference type="NCBI Taxonomy" id="1069815"/>
    <lineage>
        <taxon>Eukaryota</taxon>
        <taxon>Metazoa</taxon>
        <taxon>Spiralia</taxon>
        <taxon>Lophotrochozoa</taxon>
        <taxon>Mollusca</taxon>
        <taxon>Bivalvia</taxon>
        <taxon>Autobranchia</taxon>
        <taxon>Heteroconchia</taxon>
        <taxon>Palaeoheterodonta</taxon>
        <taxon>Unionida</taxon>
        <taxon>Unionoidea</taxon>
        <taxon>Unionidae</taxon>
        <taxon>Unioninae</taxon>
        <taxon>Sinanodonta</taxon>
    </lineage>
</organism>
<dbReference type="SUPFAM" id="SSF75011">
    <property type="entry name" value="3-carboxy-cis,cis-mucoante lactonizing enzyme"/>
    <property type="match status" value="1"/>
</dbReference>
<dbReference type="Proteomes" id="UP001634394">
    <property type="component" value="Unassembled WGS sequence"/>
</dbReference>
<dbReference type="Gene3D" id="2.120.10.30">
    <property type="entry name" value="TolB, C-terminal domain"/>
    <property type="match status" value="1"/>
</dbReference>
<dbReference type="AlphaFoldDB" id="A0ABD3W7U3"/>
<name>A0ABD3W7U3_SINWO</name>
<evidence type="ECO:0000313" key="6">
    <source>
        <dbReference type="EMBL" id="KAL3868615.1"/>
    </source>
</evidence>
<evidence type="ECO:0000256" key="5">
    <source>
        <dbReference type="SAM" id="SignalP"/>
    </source>
</evidence>
<keyword evidence="4" id="KW-0472">Membrane</keyword>
<evidence type="ECO:0000256" key="3">
    <source>
        <dbReference type="ARBA" id="ARBA00022525"/>
    </source>
</evidence>
<gene>
    <name evidence="6" type="ORF">ACJMK2_041411</name>
</gene>
<evidence type="ECO:0000256" key="2">
    <source>
        <dbReference type="ARBA" id="ARBA00009127"/>
    </source>
</evidence>
<evidence type="ECO:0008006" key="8">
    <source>
        <dbReference type="Google" id="ProtNLM"/>
    </source>
</evidence>
<protein>
    <recommendedName>
        <fullName evidence="8">Protein yellow</fullName>
    </recommendedName>
</protein>
<comment type="subcellular location">
    <subcellularLocation>
        <location evidence="1">Secreted</location>
    </subcellularLocation>
</comment>
<keyword evidence="4" id="KW-0812">Transmembrane</keyword>
<dbReference type="PANTHER" id="PTHR10009">
    <property type="entry name" value="PROTEIN YELLOW-RELATED"/>
    <property type="match status" value="1"/>
</dbReference>
<feature type="signal peptide" evidence="5">
    <location>
        <begin position="1"/>
        <end position="20"/>
    </location>
</feature>
<keyword evidence="7" id="KW-1185">Reference proteome</keyword>
<evidence type="ECO:0000256" key="1">
    <source>
        <dbReference type="ARBA" id="ARBA00004613"/>
    </source>
</evidence>
<reference evidence="6 7" key="1">
    <citation type="submission" date="2024-11" db="EMBL/GenBank/DDBJ databases">
        <title>Chromosome-level genome assembly of the freshwater bivalve Anodonta woodiana.</title>
        <authorList>
            <person name="Chen X."/>
        </authorList>
    </citation>
    <scope>NUCLEOTIDE SEQUENCE [LARGE SCALE GENOMIC DNA]</scope>
    <source>
        <strain evidence="6">MN2024</strain>
        <tissue evidence="6">Gills</tissue>
    </source>
</reference>
<evidence type="ECO:0000256" key="4">
    <source>
        <dbReference type="SAM" id="Phobius"/>
    </source>
</evidence>
<feature type="chain" id="PRO_5044816388" description="Protein yellow" evidence="5">
    <location>
        <begin position="21"/>
        <end position="427"/>
    </location>
</feature>
<keyword evidence="5" id="KW-0732">Signal</keyword>
<accession>A0ABD3W7U3</accession>
<feature type="transmembrane region" description="Helical" evidence="4">
    <location>
        <begin position="403"/>
        <end position="422"/>
    </location>
</feature>